<dbReference type="Gene3D" id="1.10.10.60">
    <property type="entry name" value="Homeodomain-like"/>
    <property type="match status" value="2"/>
</dbReference>
<dbReference type="InterPro" id="IPR010499">
    <property type="entry name" value="AraC_E-bd"/>
</dbReference>
<evidence type="ECO:0000259" key="4">
    <source>
        <dbReference type="PROSITE" id="PS01124"/>
    </source>
</evidence>
<dbReference type="InterPro" id="IPR018060">
    <property type="entry name" value="HTH_AraC"/>
</dbReference>
<comment type="caution">
    <text evidence="5">The sequence shown here is derived from an EMBL/GenBank/DDBJ whole genome shotgun (WGS) entry which is preliminary data.</text>
</comment>
<sequence>MNHYLNRIQRSLDHIEAHLDQPLRLETLAALACYSPWHFHRVFLGLVGLPAMDYVRKRRLLRAARLLVESERPIIEIALDHGFQSPEVFLRAFRRLFGLTPSAYRQRGRLPPSSGPARLSPYPYHPYLGGLTMQARIVERPAMSLIGYALRTNIHEQQHEQEISRFWQDYLGSERERRLREVSIADHEYGVCSDFDPAKGDLSYSIAVEADPAASVPAGAQRHDWPAVSCAVFSVPPVTDPSEFSGAIQQTWKMIMEQWFPQSGYVPAEDAQCERYDFGNAMEVEIWVPIRQAD</sequence>
<keyword evidence="6" id="KW-1185">Reference proteome</keyword>
<dbReference type="SUPFAM" id="SSF46689">
    <property type="entry name" value="Homeodomain-like"/>
    <property type="match status" value="2"/>
</dbReference>
<dbReference type="EMBL" id="JBHSBU010000001">
    <property type="protein sequence ID" value="MFC4160488.1"/>
    <property type="molecule type" value="Genomic_DNA"/>
</dbReference>
<dbReference type="InterPro" id="IPR009057">
    <property type="entry name" value="Homeodomain-like_sf"/>
</dbReference>
<dbReference type="PROSITE" id="PS01124">
    <property type="entry name" value="HTH_ARAC_FAMILY_2"/>
    <property type="match status" value="1"/>
</dbReference>
<dbReference type="SMART" id="SM00871">
    <property type="entry name" value="AraC_E_bind"/>
    <property type="match status" value="1"/>
</dbReference>
<evidence type="ECO:0000256" key="3">
    <source>
        <dbReference type="ARBA" id="ARBA00023163"/>
    </source>
</evidence>
<evidence type="ECO:0000313" key="5">
    <source>
        <dbReference type="EMBL" id="MFC4160488.1"/>
    </source>
</evidence>
<keyword evidence="1" id="KW-0805">Transcription regulation</keyword>
<dbReference type="Gene3D" id="3.20.80.10">
    <property type="entry name" value="Regulatory factor, effector binding domain"/>
    <property type="match status" value="1"/>
</dbReference>
<dbReference type="Pfam" id="PF12833">
    <property type="entry name" value="HTH_18"/>
    <property type="match status" value="1"/>
</dbReference>
<protein>
    <submittedName>
        <fullName evidence="5">Helix-turn-helix domain-containing protein</fullName>
    </submittedName>
</protein>
<dbReference type="InterPro" id="IPR050959">
    <property type="entry name" value="MarA-like"/>
</dbReference>
<gene>
    <name evidence="5" type="ORF">ACFOW7_14185</name>
</gene>
<keyword evidence="2" id="KW-0238">DNA-binding</keyword>
<name>A0ABV8MQL9_9NEIS</name>
<accession>A0ABV8MQL9</accession>
<dbReference type="InterPro" id="IPR018062">
    <property type="entry name" value="HTH_AraC-typ_CS"/>
</dbReference>
<dbReference type="Proteomes" id="UP001595791">
    <property type="component" value="Unassembled WGS sequence"/>
</dbReference>
<proteinExistence type="predicted"/>
<dbReference type="SUPFAM" id="SSF55136">
    <property type="entry name" value="Probable bacterial effector-binding domain"/>
    <property type="match status" value="1"/>
</dbReference>
<reference evidence="6" key="1">
    <citation type="journal article" date="2019" name="Int. J. Syst. Evol. Microbiol.">
        <title>The Global Catalogue of Microorganisms (GCM) 10K type strain sequencing project: providing services to taxonomists for standard genome sequencing and annotation.</title>
        <authorList>
            <consortium name="The Broad Institute Genomics Platform"/>
            <consortium name="The Broad Institute Genome Sequencing Center for Infectious Disease"/>
            <person name="Wu L."/>
            <person name="Ma J."/>
        </authorList>
    </citation>
    <scope>NUCLEOTIDE SEQUENCE [LARGE SCALE GENOMIC DNA]</scope>
    <source>
        <strain evidence="6">LMG 29894</strain>
    </source>
</reference>
<dbReference type="PANTHER" id="PTHR47504:SF5">
    <property type="entry name" value="RIGHT ORIGIN-BINDING PROTEIN"/>
    <property type="match status" value="1"/>
</dbReference>
<evidence type="ECO:0000256" key="2">
    <source>
        <dbReference type="ARBA" id="ARBA00023125"/>
    </source>
</evidence>
<feature type="domain" description="HTH araC/xylS-type" evidence="4">
    <location>
        <begin position="9"/>
        <end position="107"/>
    </location>
</feature>
<dbReference type="PROSITE" id="PS00041">
    <property type="entry name" value="HTH_ARAC_FAMILY_1"/>
    <property type="match status" value="1"/>
</dbReference>
<keyword evidence="3" id="KW-0804">Transcription</keyword>
<evidence type="ECO:0000256" key="1">
    <source>
        <dbReference type="ARBA" id="ARBA00023015"/>
    </source>
</evidence>
<dbReference type="InterPro" id="IPR011256">
    <property type="entry name" value="Reg_factor_effector_dom_sf"/>
</dbReference>
<evidence type="ECO:0000313" key="6">
    <source>
        <dbReference type="Proteomes" id="UP001595791"/>
    </source>
</evidence>
<dbReference type="Pfam" id="PF14526">
    <property type="entry name" value="Cass2"/>
    <property type="match status" value="1"/>
</dbReference>
<dbReference type="SMART" id="SM00342">
    <property type="entry name" value="HTH_ARAC"/>
    <property type="match status" value="1"/>
</dbReference>
<dbReference type="PANTHER" id="PTHR47504">
    <property type="entry name" value="RIGHT ORIGIN-BINDING PROTEIN"/>
    <property type="match status" value="1"/>
</dbReference>
<dbReference type="PRINTS" id="PR00032">
    <property type="entry name" value="HTHARAC"/>
</dbReference>
<dbReference type="InterPro" id="IPR029441">
    <property type="entry name" value="Cass2"/>
</dbReference>
<dbReference type="RefSeq" id="WP_378165377.1">
    <property type="nucleotide sequence ID" value="NZ_JBHSBU010000001.1"/>
</dbReference>
<dbReference type="InterPro" id="IPR020449">
    <property type="entry name" value="Tscrpt_reg_AraC-type_HTH"/>
</dbReference>
<organism evidence="5 6">
    <name type="scientific">Chitinimonas lacunae</name>
    <dbReference type="NCBI Taxonomy" id="1963018"/>
    <lineage>
        <taxon>Bacteria</taxon>
        <taxon>Pseudomonadati</taxon>
        <taxon>Pseudomonadota</taxon>
        <taxon>Betaproteobacteria</taxon>
        <taxon>Neisseriales</taxon>
        <taxon>Chitinibacteraceae</taxon>
        <taxon>Chitinimonas</taxon>
    </lineage>
</organism>